<protein>
    <submittedName>
        <fullName evidence="2">Uncharacterized protein</fullName>
    </submittedName>
</protein>
<dbReference type="InterPro" id="IPR008480">
    <property type="entry name" value="DUF761_pln"/>
</dbReference>
<feature type="non-terminal residue" evidence="2">
    <location>
        <position position="53"/>
    </location>
</feature>
<dbReference type="PANTHER" id="PTHR33265">
    <property type="entry name" value="AVR9/CF-9 RAPIDLY ELICITED PROTEIN-RELATED"/>
    <property type="match status" value="1"/>
</dbReference>
<gene>
    <name evidence="2" type="ORF">M569_10925</name>
</gene>
<proteinExistence type="predicted"/>
<name>S8DLM8_9LAMI</name>
<evidence type="ECO:0000313" key="3">
    <source>
        <dbReference type="Proteomes" id="UP000015453"/>
    </source>
</evidence>
<evidence type="ECO:0000313" key="2">
    <source>
        <dbReference type="EMBL" id="EPS63858.1"/>
    </source>
</evidence>
<dbReference type="OrthoDB" id="696337at2759"/>
<dbReference type="Pfam" id="PF05553">
    <property type="entry name" value="DUF761"/>
    <property type="match status" value="1"/>
</dbReference>
<dbReference type="Proteomes" id="UP000015453">
    <property type="component" value="Unassembled WGS sequence"/>
</dbReference>
<dbReference type="PANTHER" id="PTHR33265:SF26">
    <property type="entry name" value="OS06G0554600 PROTEIN"/>
    <property type="match status" value="1"/>
</dbReference>
<dbReference type="AlphaFoldDB" id="S8DLM8"/>
<keyword evidence="3" id="KW-1185">Reference proteome</keyword>
<feature type="region of interest" description="Disordered" evidence="1">
    <location>
        <begin position="1"/>
        <end position="31"/>
    </location>
</feature>
<accession>S8DLM8</accession>
<dbReference type="EMBL" id="AUSU01005198">
    <property type="protein sequence ID" value="EPS63858.1"/>
    <property type="molecule type" value="Genomic_DNA"/>
</dbReference>
<reference evidence="2 3" key="1">
    <citation type="journal article" date="2013" name="BMC Genomics">
        <title>The miniature genome of a carnivorous plant Genlisea aurea contains a low number of genes and short non-coding sequences.</title>
        <authorList>
            <person name="Leushkin E.V."/>
            <person name="Sutormin R.A."/>
            <person name="Nabieva E.R."/>
            <person name="Penin A.A."/>
            <person name="Kondrashov A.S."/>
            <person name="Logacheva M.D."/>
        </authorList>
    </citation>
    <scope>NUCLEOTIDE SEQUENCE [LARGE SCALE GENOMIC DNA]</scope>
</reference>
<feature type="non-terminal residue" evidence="2">
    <location>
        <position position="1"/>
    </location>
</feature>
<evidence type="ECO:0000256" key="1">
    <source>
        <dbReference type="SAM" id="MobiDB-lite"/>
    </source>
</evidence>
<comment type="caution">
    <text evidence="2">The sequence shown here is derived from an EMBL/GenBank/DDBJ whole genome shotgun (WGS) entry which is preliminary data.</text>
</comment>
<sequence length="53" mass="5892">AEFVNGSGRGVGRRRISDSPFAPRDGGGEDDCVDEAAEEFIQRFYRDLKNQNS</sequence>
<organism evidence="2 3">
    <name type="scientific">Genlisea aurea</name>
    <dbReference type="NCBI Taxonomy" id="192259"/>
    <lineage>
        <taxon>Eukaryota</taxon>
        <taxon>Viridiplantae</taxon>
        <taxon>Streptophyta</taxon>
        <taxon>Embryophyta</taxon>
        <taxon>Tracheophyta</taxon>
        <taxon>Spermatophyta</taxon>
        <taxon>Magnoliopsida</taxon>
        <taxon>eudicotyledons</taxon>
        <taxon>Gunneridae</taxon>
        <taxon>Pentapetalae</taxon>
        <taxon>asterids</taxon>
        <taxon>lamiids</taxon>
        <taxon>Lamiales</taxon>
        <taxon>Lentibulariaceae</taxon>
        <taxon>Genlisea</taxon>
    </lineage>
</organism>